<dbReference type="Proteomes" id="UP000499080">
    <property type="component" value="Unassembled WGS sequence"/>
</dbReference>
<feature type="domain" description="CCZ1/INTU/HPS4 third Longin" evidence="4">
    <location>
        <begin position="358"/>
        <end position="453"/>
    </location>
</feature>
<dbReference type="GO" id="GO:0016192">
    <property type="term" value="P:vesicle-mediated transport"/>
    <property type="evidence" value="ECO:0007669"/>
    <property type="project" value="InterPro"/>
</dbReference>
<organism evidence="5 6">
    <name type="scientific">Araneus ventricosus</name>
    <name type="common">Orbweaver spider</name>
    <name type="synonym">Epeira ventricosa</name>
    <dbReference type="NCBI Taxonomy" id="182803"/>
    <lineage>
        <taxon>Eukaryota</taxon>
        <taxon>Metazoa</taxon>
        <taxon>Ecdysozoa</taxon>
        <taxon>Arthropoda</taxon>
        <taxon>Chelicerata</taxon>
        <taxon>Arachnida</taxon>
        <taxon>Araneae</taxon>
        <taxon>Araneomorphae</taxon>
        <taxon>Entelegynae</taxon>
        <taxon>Araneoidea</taxon>
        <taxon>Araneidae</taxon>
        <taxon>Araneus</taxon>
    </lineage>
</organism>
<feature type="domain" description="CCZ1/INTU second Longin" evidence="3">
    <location>
        <begin position="205"/>
        <end position="330"/>
    </location>
</feature>
<dbReference type="InterPro" id="IPR043988">
    <property type="entry name" value="CCZ1/INTU_longin_2"/>
</dbReference>
<dbReference type="AlphaFoldDB" id="A0A4Y2JH93"/>
<comment type="similarity">
    <text evidence="1">Belongs to the CCZ1 family.</text>
</comment>
<dbReference type="InterPro" id="IPR043989">
    <property type="entry name" value="CCZ1/INTU/HSP4_longin_3"/>
</dbReference>
<evidence type="ECO:0000259" key="2">
    <source>
        <dbReference type="Pfam" id="PF19031"/>
    </source>
</evidence>
<dbReference type="Pfam" id="PF19033">
    <property type="entry name" value="Intu_longin_3"/>
    <property type="match status" value="1"/>
</dbReference>
<evidence type="ECO:0000256" key="1">
    <source>
        <dbReference type="ARBA" id="ARBA00005352"/>
    </source>
</evidence>
<dbReference type="EMBL" id="BGPR01003495">
    <property type="protein sequence ID" value="GBM88838.1"/>
    <property type="molecule type" value="Genomic_DNA"/>
</dbReference>
<dbReference type="InterPro" id="IPR013176">
    <property type="entry name" value="Ccz1"/>
</dbReference>
<reference evidence="5 6" key="1">
    <citation type="journal article" date="2019" name="Sci. Rep.">
        <title>Orb-weaving spider Araneus ventricosus genome elucidates the spidroin gene catalogue.</title>
        <authorList>
            <person name="Kono N."/>
            <person name="Nakamura H."/>
            <person name="Ohtoshi R."/>
            <person name="Moran D.A.P."/>
            <person name="Shinohara A."/>
            <person name="Yoshida Y."/>
            <person name="Fujiwara M."/>
            <person name="Mori M."/>
            <person name="Tomita M."/>
            <person name="Arakawa K."/>
        </authorList>
    </citation>
    <scope>NUCLEOTIDE SEQUENCE [LARGE SCALE GENOMIC DNA]</scope>
</reference>
<keyword evidence="6" id="KW-1185">Reference proteome</keyword>
<comment type="caution">
    <text evidence="5">The sequence shown here is derived from an EMBL/GenBank/DDBJ whole genome shotgun (WGS) entry which is preliminary data.</text>
</comment>
<evidence type="ECO:0000313" key="6">
    <source>
        <dbReference type="Proteomes" id="UP000499080"/>
    </source>
</evidence>
<accession>A0A4Y2JH93</accession>
<feature type="domain" description="CCZ1/INTU/HSP4 first Longin" evidence="2">
    <location>
        <begin position="11"/>
        <end position="133"/>
    </location>
</feature>
<evidence type="ECO:0000259" key="3">
    <source>
        <dbReference type="Pfam" id="PF19032"/>
    </source>
</evidence>
<dbReference type="InterPro" id="IPR043987">
    <property type="entry name" value="CCZ1/INTU/HSP4_longin_1"/>
</dbReference>
<dbReference type="Pfam" id="PF19031">
    <property type="entry name" value="Intu_longin_1"/>
    <property type="match status" value="1"/>
</dbReference>
<dbReference type="PANTHER" id="PTHR13056">
    <property type="entry name" value="VACUOLAR FUSION PROTEIN CCZ1 HOMOLOG-RELATED"/>
    <property type="match status" value="1"/>
</dbReference>
<sequence length="465" mass="53427">MSTKSSISLGSFFVFNSSYCRHENDEKNKILYYYPAEVDLNSKVRSVGLCEAVIKFTGTFGTSPCEALHTQKTKQVFLEPEPGFWMVMTLNVPCQQKSRDGQAYMEYFTDEIQDHVYQSLLLKSYRMFTLMHGTFSSIVGEERENIVTLRKKLNEFYENYLMNLKSSDADLLDIFQGIHFLPLERYSFLKILCFINQVEEKFRCVKYSVFLYNDQLVWSGLEPEDTQILYQHLSLELIPSFIDSEVKGGVFSPSRTSPFGSGSHFGRFMTGPKSMDDQSGLQKIPKIFLSNGKICCYLITYRALNATVCLLVEDSFELKLELFKSLDAELGNQLSNLASEVGEQYSKTISMLNAEQQSKFMYMYFNHMNLAEKTTMHADMKSTGHALIPIDIMKLFGDFYTDLSKMKDFGEIIAKTVSDCWVVGKLSDERELYVILQQKNANIVDVNDELKKLSATYFQSIFIMD</sequence>
<evidence type="ECO:0000313" key="5">
    <source>
        <dbReference type="EMBL" id="GBM88838.1"/>
    </source>
</evidence>
<protein>
    <submittedName>
        <fullName evidence="5">Vacuolar fusion protein CCZ1</fullName>
    </submittedName>
</protein>
<dbReference type="Pfam" id="PF19032">
    <property type="entry name" value="Intu_longin_2"/>
    <property type="match status" value="1"/>
</dbReference>
<dbReference type="PANTHER" id="PTHR13056:SF0">
    <property type="entry name" value="VACUOLAR FUSION PROTEIN CCZ1 HOMOLOG-RELATED"/>
    <property type="match status" value="1"/>
</dbReference>
<dbReference type="OrthoDB" id="240546at2759"/>
<name>A0A4Y2JH93_ARAVE</name>
<proteinExistence type="inferred from homology"/>
<dbReference type="GO" id="GO:0035658">
    <property type="term" value="C:Mon1-Ccz1 complex"/>
    <property type="evidence" value="ECO:0007669"/>
    <property type="project" value="InterPro"/>
</dbReference>
<gene>
    <name evidence="5" type="primary">ccz1</name>
    <name evidence="5" type="ORF">AVEN_178435_1</name>
</gene>
<evidence type="ECO:0000259" key="4">
    <source>
        <dbReference type="Pfam" id="PF19033"/>
    </source>
</evidence>